<dbReference type="EMBL" id="CAJVPM010003790">
    <property type="protein sequence ID" value="CAG8505874.1"/>
    <property type="molecule type" value="Genomic_DNA"/>
</dbReference>
<keyword evidence="2" id="KW-1185">Reference proteome</keyword>
<sequence>MEAGGDPRLPEEQREADARRDKVSIILNTMECGLALNPRHRVGMSKEECYYSLLLLALAAGDPGALCSVGKPMRIPVQETARRKSYEISCWQFEPTNVDAGLNNYKTLDRLPVDS</sequence>
<name>A0ACA9L1K5_9GLOM</name>
<feature type="non-terminal residue" evidence="1">
    <location>
        <position position="115"/>
    </location>
</feature>
<evidence type="ECO:0000313" key="1">
    <source>
        <dbReference type="EMBL" id="CAG8505874.1"/>
    </source>
</evidence>
<accession>A0ACA9L1K5</accession>
<organism evidence="1 2">
    <name type="scientific">Scutellospora calospora</name>
    <dbReference type="NCBI Taxonomy" id="85575"/>
    <lineage>
        <taxon>Eukaryota</taxon>
        <taxon>Fungi</taxon>
        <taxon>Fungi incertae sedis</taxon>
        <taxon>Mucoromycota</taxon>
        <taxon>Glomeromycotina</taxon>
        <taxon>Glomeromycetes</taxon>
        <taxon>Diversisporales</taxon>
        <taxon>Gigasporaceae</taxon>
        <taxon>Scutellospora</taxon>
    </lineage>
</organism>
<reference evidence="1" key="1">
    <citation type="submission" date="2021-06" db="EMBL/GenBank/DDBJ databases">
        <authorList>
            <person name="Kallberg Y."/>
            <person name="Tangrot J."/>
            <person name="Rosling A."/>
        </authorList>
    </citation>
    <scope>NUCLEOTIDE SEQUENCE</scope>
    <source>
        <strain evidence="1">AU212A</strain>
    </source>
</reference>
<protein>
    <submittedName>
        <fullName evidence="1">6175_t:CDS:1</fullName>
    </submittedName>
</protein>
<comment type="caution">
    <text evidence="1">The sequence shown here is derived from an EMBL/GenBank/DDBJ whole genome shotgun (WGS) entry which is preliminary data.</text>
</comment>
<gene>
    <name evidence="1" type="ORF">SCALOS_LOCUS3447</name>
</gene>
<proteinExistence type="predicted"/>
<dbReference type="Proteomes" id="UP000789860">
    <property type="component" value="Unassembled WGS sequence"/>
</dbReference>
<evidence type="ECO:0000313" key="2">
    <source>
        <dbReference type="Proteomes" id="UP000789860"/>
    </source>
</evidence>